<dbReference type="SUPFAM" id="SSF55021">
    <property type="entry name" value="ACT-like"/>
    <property type="match status" value="2"/>
</dbReference>
<reference evidence="2 3" key="1">
    <citation type="submission" date="2016-02" db="EMBL/GenBank/DDBJ databases">
        <authorList>
            <person name="Wen L."/>
            <person name="He K."/>
            <person name="Yang H."/>
        </authorList>
    </citation>
    <scope>NUCLEOTIDE SEQUENCE [LARGE SCALE GENOMIC DNA]</scope>
    <source>
        <strain evidence="2 3">CV58</strain>
    </source>
</reference>
<keyword evidence="3" id="KW-1185">Reference proteome</keyword>
<evidence type="ECO:0000256" key="1">
    <source>
        <dbReference type="PIRNR" id="PIRNR028103"/>
    </source>
</evidence>
<dbReference type="InterPro" id="IPR050990">
    <property type="entry name" value="UPF0237/GcvR_regulator"/>
</dbReference>
<dbReference type="EMBL" id="LSZO01000038">
    <property type="protein sequence ID" value="KXU39155.1"/>
    <property type="molecule type" value="Genomic_DNA"/>
</dbReference>
<dbReference type="PIRSF" id="PIRSF028103">
    <property type="entry name" value="GcvR"/>
    <property type="match status" value="1"/>
</dbReference>
<dbReference type="Gene3D" id="3.30.70.260">
    <property type="match status" value="2"/>
</dbReference>
<dbReference type="Proteomes" id="UP000072660">
    <property type="component" value="Unassembled WGS sequence"/>
</dbReference>
<proteinExistence type="predicted"/>
<comment type="caution">
    <text evidence="2">The sequence shown here is derived from an EMBL/GenBank/DDBJ whole genome shotgun (WGS) entry which is preliminary data.</text>
</comment>
<dbReference type="OrthoDB" id="5814713at2"/>
<dbReference type="CDD" id="cd04869">
    <property type="entry name" value="ACT_GcvR_2"/>
    <property type="match status" value="1"/>
</dbReference>
<accession>A0A139SX06</accession>
<dbReference type="Pfam" id="PF13740">
    <property type="entry name" value="ACT_6"/>
    <property type="match status" value="1"/>
</dbReference>
<name>A0A139SX06_9GAMM</name>
<sequence>MANPPVREQSLVVSVLGGEPTQMTHWLALACLESRCAQSNTRLLRYGEISALLFQVAGSWDALARLEKKLQALASKHNLQIQLQRSSPLQERPDALPYLVHISAAFRADILSDLCRFFIEHGIELEELVQDIWPAPQTGGDMLSATLTICLPAGTQISWLRENFLDFADALNIDAVLEPWRPTSMTGV</sequence>
<dbReference type="GO" id="GO:0005737">
    <property type="term" value="C:cytoplasm"/>
    <property type="evidence" value="ECO:0007669"/>
    <property type="project" value="UniProtKB-SubCell"/>
</dbReference>
<organism evidence="2 3">
    <name type="scientific">Ventosimonas gracilis</name>
    <dbReference type="NCBI Taxonomy" id="1680762"/>
    <lineage>
        <taxon>Bacteria</taxon>
        <taxon>Pseudomonadati</taxon>
        <taxon>Pseudomonadota</taxon>
        <taxon>Gammaproteobacteria</taxon>
        <taxon>Pseudomonadales</taxon>
        <taxon>Ventosimonadaceae</taxon>
        <taxon>Ventosimonas</taxon>
    </lineage>
</organism>
<dbReference type="InterPro" id="IPR045865">
    <property type="entry name" value="ACT-like_dom_sf"/>
</dbReference>
<dbReference type="RefSeq" id="WP_068387319.1">
    <property type="nucleotide sequence ID" value="NZ_LSZO01000038.1"/>
</dbReference>
<keyword evidence="1" id="KW-0678">Repressor</keyword>
<dbReference type="AlphaFoldDB" id="A0A139SX06"/>
<evidence type="ECO:0000313" key="2">
    <source>
        <dbReference type="EMBL" id="KXU39155.1"/>
    </source>
</evidence>
<gene>
    <name evidence="2" type="ORF">AXE65_10085</name>
</gene>
<dbReference type="PANTHER" id="PTHR34875:SF5">
    <property type="entry name" value="GLYCINE CLEAVAGE SYSTEM TRANSCRIPTIONAL REPRESSOR"/>
    <property type="match status" value="1"/>
</dbReference>
<comment type="subcellular location">
    <subcellularLocation>
        <location evidence="1">Cytoplasm</location>
    </subcellularLocation>
</comment>
<dbReference type="InterPro" id="IPR016867">
    <property type="entry name" value="GcvR"/>
</dbReference>
<dbReference type="PROSITE" id="PS51257">
    <property type="entry name" value="PROKAR_LIPOPROTEIN"/>
    <property type="match status" value="1"/>
</dbReference>
<evidence type="ECO:0000313" key="3">
    <source>
        <dbReference type="Proteomes" id="UP000072660"/>
    </source>
</evidence>
<dbReference type="PANTHER" id="PTHR34875">
    <property type="entry name" value="UPF0237 PROTEIN MJ1558"/>
    <property type="match status" value="1"/>
</dbReference>
<keyword evidence="1" id="KW-0963">Cytoplasm</keyword>
<protein>
    <recommendedName>
        <fullName evidence="1">Glycine cleavage system transcriptional repressor</fullName>
    </recommendedName>
</protein>
<keyword evidence="1" id="KW-0804">Transcription</keyword>
<dbReference type="GO" id="GO:0006355">
    <property type="term" value="P:regulation of DNA-templated transcription"/>
    <property type="evidence" value="ECO:0007669"/>
    <property type="project" value="UniProtKB-UniRule"/>
</dbReference>